<comment type="caution">
    <text evidence="2">The sequence shown here is derived from an EMBL/GenBank/DDBJ whole genome shotgun (WGS) entry which is preliminary data.</text>
</comment>
<organism evidence="2 3">
    <name type="scientific">Actinocorallia longicatena</name>
    <dbReference type="NCBI Taxonomy" id="111803"/>
    <lineage>
        <taxon>Bacteria</taxon>
        <taxon>Bacillati</taxon>
        <taxon>Actinomycetota</taxon>
        <taxon>Actinomycetes</taxon>
        <taxon>Streptosporangiales</taxon>
        <taxon>Thermomonosporaceae</taxon>
        <taxon>Actinocorallia</taxon>
    </lineage>
</organism>
<protein>
    <recommendedName>
        <fullName evidence="4">Flippase GtrA</fullName>
    </recommendedName>
</protein>
<dbReference type="Proteomes" id="UP001501237">
    <property type="component" value="Unassembled WGS sequence"/>
</dbReference>
<keyword evidence="1" id="KW-0812">Transmembrane</keyword>
<evidence type="ECO:0000313" key="2">
    <source>
        <dbReference type="EMBL" id="GAA3215321.1"/>
    </source>
</evidence>
<accession>A0ABP6QC32</accession>
<feature type="transmembrane region" description="Helical" evidence="1">
    <location>
        <begin position="38"/>
        <end position="58"/>
    </location>
</feature>
<feature type="transmembrane region" description="Helical" evidence="1">
    <location>
        <begin position="110"/>
        <end position="130"/>
    </location>
</feature>
<name>A0ABP6QC32_9ACTN</name>
<feature type="transmembrane region" description="Helical" evidence="1">
    <location>
        <begin position="12"/>
        <end position="32"/>
    </location>
</feature>
<evidence type="ECO:0000256" key="1">
    <source>
        <dbReference type="SAM" id="Phobius"/>
    </source>
</evidence>
<evidence type="ECO:0008006" key="4">
    <source>
        <dbReference type="Google" id="ProtNLM"/>
    </source>
</evidence>
<proteinExistence type="predicted"/>
<dbReference type="EMBL" id="BAAAUV010000008">
    <property type="protein sequence ID" value="GAA3215321.1"/>
    <property type="molecule type" value="Genomic_DNA"/>
</dbReference>
<keyword evidence="1" id="KW-0472">Membrane</keyword>
<reference evidence="3" key="1">
    <citation type="journal article" date="2019" name="Int. J. Syst. Evol. Microbiol.">
        <title>The Global Catalogue of Microorganisms (GCM) 10K type strain sequencing project: providing services to taxonomists for standard genome sequencing and annotation.</title>
        <authorList>
            <consortium name="The Broad Institute Genomics Platform"/>
            <consortium name="The Broad Institute Genome Sequencing Center for Infectious Disease"/>
            <person name="Wu L."/>
            <person name="Ma J."/>
        </authorList>
    </citation>
    <scope>NUCLEOTIDE SEQUENCE [LARGE SCALE GENOMIC DNA]</scope>
    <source>
        <strain evidence="3">JCM 9377</strain>
    </source>
</reference>
<gene>
    <name evidence="2" type="ORF">GCM10010468_36630</name>
</gene>
<sequence>MKTTETPGPIASFIRFVVCGGGVTVLSSIVLVQLEARMSLLLANALITVVGTLLANELHSRISFGSDRRGWRMHLESTATAFAAWLVTSVAMLTLHHLSAHPAVLLEQAVYLTASGVAGLGRFLTLRLVVFAKKSSPLEPPVREEVVLAA</sequence>
<keyword evidence="3" id="KW-1185">Reference proteome</keyword>
<dbReference type="RefSeq" id="WP_344829525.1">
    <property type="nucleotide sequence ID" value="NZ_BAAAUV010000008.1"/>
</dbReference>
<evidence type="ECO:0000313" key="3">
    <source>
        <dbReference type="Proteomes" id="UP001501237"/>
    </source>
</evidence>
<feature type="transmembrane region" description="Helical" evidence="1">
    <location>
        <begin position="79"/>
        <end position="98"/>
    </location>
</feature>
<keyword evidence="1" id="KW-1133">Transmembrane helix</keyword>